<dbReference type="InterPro" id="IPR019378">
    <property type="entry name" value="GDP-Fuc_O-FucTrfase"/>
</dbReference>
<dbReference type="Gramene" id="Pp3c24_19390V3.1">
    <property type="protein sequence ID" value="Pp3c24_19390V3.1"/>
    <property type="gene ID" value="Pp3c24_19390"/>
</dbReference>
<dbReference type="EnsemblPlants" id="Pp3c24_19390V3.1">
    <property type="protein sequence ID" value="Pp3c24_19390V3.1"/>
    <property type="gene ID" value="Pp3c24_19390"/>
</dbReference>
<keyword evidence="2" id="KW-0328">Glycosyltransferase</keyword>
<dbReference type="OrthoDB" id="1899018at2759"/>
<dbReference type="RefSeq" id="XP_024363900.1">
    <property type="nucleotide sequence ID" value="XM_024508132.2"/>
</dbReference>
<dbReference type="FunCoup" id="A9SPL1">
    <property type="interactions" value="3378"/>
</dbReference>
<dbReference type="RefSeq" id="XP_073387266.1">
    <property type="nucleotide sequence ID" value="XM_073531165.1"/>
</dbReference>
<dbReference type="InterPro" id="IPR024709">
    <property type="entry name" value="FucosylTrfase_pln"/>
</dbReference>
<accession>A9SPL1</accession>
<keyword evidence="3" id="KW-0808">Transferase</keyword>
<dbReference type="Pfam" id="PF10250">
    <property type="entry name" value="O-FucT"/>
    <property type="match status" value="1"/>
</dbReference>
<evidence type="ECO:0000256" key="2">
    <source>
        <dbReference type="ARBA" id="ARBA00022676"/>
    </source>
</evidence>
<name>A9SPL1_PHYPA</name>
<evidence type="ECO:0000256" key="6">
    <source>
        <dbReference type="ARBA" id="ARBA00030350"/>
    </source>
</evidence>
<keyword evidence="7" id="KW-0812">Transmembrane</keyword>
<dbReference type="GO" id="GO:0051753">
    <property type="term" value="F:mannan synthase activity"/>
    <property type="evidence" value="ECO:0000318"/>
    <property type="project" value="GO_Central"/>
</dbReference>
<protein>
    <recommendedName>
        <fullName evidence="6">O-fucosyltransferase family protein</fullName>
    </recommendedName>
</protein>
<dbReference type="OMA" id="HCYNAKE"/>
<dbReference type="PaxDb" id="3218-PP1S101_160V6.1"/>
<evidence type="ECO:0000313" key="10">
    <source>
        <dbReference type="Proteomes" id="UP000006727"/>
    </source>
</evidence>
<dbReference type="GO" id="GO:0006004">
    <property type="term" value="P:fucose metabolic process"/>
    <property type="evidence" value="ECO:0007669"/>
    <property type="project" value="UniProtKB-KW"/>
</dbReference>
<dbReference type="EnsemblPlants" id="Pp3c24_19390V3.2">
    <property type="protein sequence ID" value="Pp3c24_19390V3.2"/>
    <property type="gene ID" value="Pp3c24_19390"/>
</dbReference>
<dbReference type="GeneID" id="112276643"/>
<reference evidence="9" key="3">
    <citation type="submission" date="2020-12" db="UniProtKB">
        <authorList>
            <consortium name="EnsemblPlants"/>
        </authorList>
    </citation>
    <scope>IDENTIFICATION</scope>
</reference>
<dbReference type="RefSeq" id="XP_024363901.1">
    <property type="nucleotide sequence ID" value="XM_024508133.2"/>
</dbReference>
<keyword evidence="7" id="KW-1133">Transmembrane helix</keyword>
<reference evidence="8 10" key="2">
    <citation type="journal article" date="2018" name="Plant J.">
        <title>The Physcomitrella patens chromosome-scale assembly reveals moss genome structure and evolution.</title>
        <authorList>
            <person name="Lang D."/>
            <person name="Ullrich K.K."/>
            <person name="Murat F."/>
            <person name="Fuchs J."/>
            <person name="Jenkins J."/>
            <person name="Haas F.B."/>
            <person name="Piednoel M."/>
            <person name="Gundlach H."/>
            <person name="Van Bel M."/>
            <person name="Meyberg R."/>
            <person name="Vives C."/>
            <person name="Morata J."/>
            <person name="Symeonidi A."/>
            <person name="Hiss M."/>
            <person name="Muchero W."/>
            <person name="Kamisugi Y."/>
            <person name="Saleh O."/>
            <person name="Blanc G."/>
            <person name="Decker E.L."/>
            <person name="van Gessel N."/>
            <person name="Grimwood J."/>
            <person name="Hayes R.D."/>
            <person name="Graham S.W."/>
            <person name="Gunter L.E."/>
            <person name="McDaniel S.F."/>
            <person name="Hoernstein S.N.W."/>
            <person name="Larsson A."/>
            <person name="Li F.W."/>
            <person name="Perroud P.F."/>
            <person name="Phillips J."/>
            <person name="Ranjan P."/>
            <person name="Rokshar D.S."/>
            <person name="Rothfels C.J."/>
            <person name="Schneider L."/>
            <person name="Shu S."/>
            <person name="Stevenson D.W."/>
            <person name="Thummler F."/>
            <person name="Tillich M."/>
            <person name="Villarreal Aguilar J.C."/>
            <person name="Widiez T."/>
            <person name="Wong G.K."/>
            <person name="Wymore A."/>
            <person name="Zhang Y."/>
            <person name="Zimmer A.D."/>
            <person name="Quatrano R.S."/>
            <person name="Mayer K.F.X."/>
            <person name="Goodstein D."/>
            <person name="Casacuberta J.M."/>
            <person name="Vandepoele K."/>
            <person name="Reski R."/>
            <person name="Cuming A.C."/>
            <person name="Tuskan G.A."/>
            <person name="Maumus F."/>
            <person name="Salse J."/>
            <person name="Schmutz J."/>
            <person name="Rensing S.A."/>
        </authorList>
    </citation>
    <scope>NUCLEOTIDE SEQUENCE [LARGE SCALE GENOMIC DNA]</scope>
    <source>
        <strain evidence="9 10">cv. Gransden 2004</strain>
    </source>
</reference>
<keyword evidence="5" id="KW-0119">Carbohydrate metabolism</keyword>
<dbReference type="Gramene" id="Pp3c24_19390V3.2">
    <property type="protein sequence ID" value="Pp3c24_19390V3.2"/>
    <property type="gene ID" value="Pp3c24_19390"/>
</dbReference>
<dbReference type="PANTHER" id="PTHR31288:SF5">
    <property type="entry name" value="PROTEIN MANNAN SYNTHESIS-RELATED 1"/>
    <property type="match status" value="1"/>
</dbReference>
<dbReference type="EnsemblPlants" id="Pp3c24_19390V3.3">
    <property type="protein sequence ID" value="Pp3c24_19390V3.3"/>
    <property type="gene ID" value="Pp3c24_19390"/>
</dbReference>
<reference evidence="8 10" key="1">
    <citation type="journal article" date="2008" name="Science">
        <title>The Physcomitrella genome reveals evolutionary insights into the conquest of land by plants.</title>
        <authorList>
            <person name="Rensing S."/>
            <person name="Lang D."/>
            <person name="Zimmer A."/>
            <person name="Terry A."/>
            <person name="Salamov A."/>
            <person name="Shapiro H."/>
            <person name="Nishiyama T."/>
            <person name="Perroud P.-F."/>
            <person name="Lindquist E."/>
            <person name="Kamisugi Y."/>
            <person name="Tanahashi T."/>
            <person name="Sakakibara K."/>
            <person name="Fujita T."/>
            <person name="Oishi K."/>
            <person name="Shin-I T."/>
            <person name="Kuroki Y."/>
            <person name="Toyoda A."/>
            <person name="Suzuki Y."/>
            <person name="Hashimoto A."/>
            <person name="Yamaguchi K."/>
            <person name="Sugano A."/>
            <person name="Kohara Y."/>
            <person name="Fujiyama A."/>
            <person name="Anterola A."/>
            <person name="Aoki S."/>
            <person name="Ashton N."/>
            <person name="Barbazuk W.B."/>
            <person name="Barker E."/>
            <person name="Bennetzen J."/>
            <person name="Bezanilla M."/>
            <person name="Blankenship R."/>
            <person name="Cho S.H."/>
            <person name="Dutcher S."/>
            <person name="Estelle M."/>
            <person name="Fawcett J.A."/>
            <person name="Gundlach H."/>
            <person name="Hanada K."/>
            <person name="Heyl A."/>
            <person name="Hicks K.A."/>
            <person name="Hugh J."/>
            <person name="Lohr M."/>
            <person name="Mayer K."/>
            <person name="Melkozernov A."/>
            <person name="Murata T."/>
            <person name="Nelson D."/>
            <person name="Pils B."/>
            <person name="Prigge M."/>
            <person name="Reiss B."/>
            <person name="Renner T."/>
            <person name="Rombauts S."/>
            <person name="Rushton P."/>
            <person name="Sanderfoot A."/>
            <person name="Schween G."/>
            <person name="Shiu S.-H."/>
            <person name="Stueber K."/>
            <person name="Theodoulou F.L."/>
            <person name="Tu H."/>
            <person name="Van de Peer Y."/>
            <person name="Verrier P.J."/>
            <person name="Waters E."/>
            <person name="Wood A."/>
            <person name="Yang L."/>
            <person name="Cove D."/>
            <person name="Cuming A."/>
            <person name="Hasebe M."/>
            <person name="Lucas S."/>
            <person name="Mishler D.B."/>
            <person name="Reski R."/>
            <person name="Grigoriev I."/>
            <person name="Quatrano R.S."/>
            <person name="Boore J.L."/>
        </authorList>
    </citation>
    <scope>NUCLEOTIDE SEQUENCE [LARGE SCALE GENOMIC DNA]</scope>
    <source>
        <strain evidence="9 10">cv. Gransden 2004</strain>
    </source>
</reference>
<proteinExistence type="inferred from homology"/>
<keyword evidence="10" id="KW-1185">Reference proteome</keyword>
<dbReference type="eggNOG" id="ENOG502QUE8">
    <property type="taxonomic scope" value="Eukaryota"/>
</dbReference>
<feature type="transmembrane region" description="Helical" evidence="7">
    <location>
        <begin position="7"/>
        <end position="24"/>
    </location>
</feature>
<dbReference type="Gramene" id="Pp3c24_19390V3.3">
    <property type="protein sequence ID" value="Pp3c24_19390V3.3"/>
    <property type="gene ID" value="Pp3c24_19390"/>
</dbReference>
<keyword evidence="7" id="KW-0472">Membrane</keyword>
<organism evidence="8">
    <name type="scientific">Physcomitrium patens</name>
    <name type="common">Spreading-leaved earth moss</name>
    <name type="synonym">Physcomitrella patens</name>
    <dbReference type="NCBI Taxonomy" id="3218"/>
    <lineage>
        <taxon>Eukaryota</taxon>
        <taxon>Viridiplantae</taxon>
        <taxon>Streptophyta</taxon>
        <taxon>Embryophyta</taxon>
        <taxon>Bryophyta</taxon>
        <taxon>Bryophytina</taxon>
        <taxon>Bryopsida</taxon>
        <taxon>Funariidae</taxon>
        <taxon>Funariales</taxon>
        <taxon>Funariaceae</taxon>
        <taxon>Physcomitrium</taxon>
    </lineage>
</organism>
<dbReference type="AlphaFoldDB" id="A9SPL1"/>
<evidence type="ECO:0000256" key="1">
    <source>
        <dbReference type="ARBA" id="ARBA00007737"/>
    </source>
</evidence>
<sequence>MLGLRKGVIGFLGFMFLVFSYNILNNGPLQIRSQAGQVQSSTSTQIKLWGVPFRPLEPCWTEPSRKSNRKEWGYVLVRCSQGPHHHRFQIADAVIVARQLGATLVIPIVKEGLTELASNFDDLYTVKHFIATLEGVVRIMGRLPEDLRGLNHTSIQVPYRITKPYIDQNIRPIFEKSTVIVLDDFLPSMEDVEEEQDVEMEAIRCLIKYKALMFQSQIEKLGNRLNNRMKEAAQRAGGKYVAVDYRSTDTACEEERDVVHTKSKRCLSPRALGLLLQSHGFARETAIYLTQTRLDESFDPLLNLFPNVITKEYSMPFNEESQFLYSGRTQLELAIDFYICSHSDVLVPIHSNTFYTAVAGERIKLGLPHILVPSLVTRPKQATETTLLLGVSQMVAAKTHPAYSCLCEHGMSERLAKEPTSPASS</sequence>
<keyword evidence="4" id="KW-0294">Fucose metabolism</keyword>
<dbReference type="PANTHER" id="PTHR31288">
    <property type="entry name" value="O-FUCOSYLTRANSFERASE FAMILY PROTEIN"/>
    <property type="match status" value="1"/>
</dbReference>
<dbReference type="RefSeq" id="XP_073387265.1">
    <property type="nucleotide sequence ID" value="XM_073531164.1"/>
</dbReference>
<dbReference type="Proteomes" id="UP000006727">
    <property type="component" value="Chromosome 24"/>
</dbReference>
<dbReference type="RefSeq" id="XP_073387267.1">
    <property type="nucleotide sequence ID" value="XM_073531166.1"/>
</dbReference>
<evidence type="ECO:0000256" key="3">
    <source>
        <dbReference type="ARBA" id="ARBA00022679"/>
    </source>
</evidence>
<gene>
    <name evidence="9" type="primary">LOC112276643</name>
    <name evidence="8" type="ORF">PHYPA_029283</name>
</gene>
<dbReference type="EMBL" id="ABEU02000024">
    <property type="protein sequence ID" value="PNR28690.1"/>
    <property type="molecule type" value="Genomic_DNA"/>
</dbReference>
<evidence type="ECO:0000313" key="8">
    <source>
        <dbReference type="EMBL" id="PNR28690.1"/>
    </source>
</evidence>
<dbReference type="GO" id="GO:0052325">
    <property type="term" value="P:cell wall pectin biosynthetic process"/>
    <property type="evidence" value="ECO:0000318"/>
    <property type="project" value="GO_Central"/>
</dbReference>
<evidence type="ECO:0000256" key="7">
    <source>
        <dbReference type="SAM" id="Phobius"/>
    </source>
</evidence>
<dbReference type="HOGENOM" id="CLU_632226_0_0_1"/>
<evidence type="ECO:0000256" key="5">
    <source>
        <dbReference type="ARBA" id="ARBA00023277"/>
    </source>
</evidence>
<dbReference type="Gene3D" id="3.40.50.11350">
    <property type="match status" value="1"/>
</dbReference>
<comment type="similarity">
    <text evidence="1">Belongs to the glycosyltransferase GT106 family.</text>
</comment>
<evidence type="ECO:0000313" key="9">
    <source>
        <dbReference type="EnsemblPlants" id="Pp3c24_19390V3.1"/>
    </source>
</evidence>
<dbReference type="GO" id="GO:0005794">
    <property type="term" value="C:Golgi apparatus"/>
    <property type="evidence" value="ECO:0000318"/>
    <property type="project" value="GO_Central"/>
</dbReference>
<dbReference type="KEGG" id="ppp:112276643"/>
<evidence type="ECO:0000256" key="4">
    <source>
        <dbReference type="ARBA" id="ARBA00023253"/>
    </source>
</evidence>
<dbReference type="CDD" id="cd11299">
    <property type="entry name" value="O-FucT_plant"/>
    <property type="match status" value="1"/>
</dbReference>